<gene>
    <name evidence="7" type="ORF">GCM10007368_27400</name>
</gene>
<evidence type="ECO:0000313" key="8">
    <source>
        <dbReference type="Proteomes" id="UP000632535"/>
    </source>
</evidence>
<name>A0ABQ2BAV4_9MICO</name>
<dbReference type="InterPro" id="IPR011032">
    <property type="entry name" value="GroES-like_sf"/>
</dbReference>
<evidence type="ECO:0000256" key="5">
    <source>
        <dbReference type="ARBA" id="ARBA00023002"/>
    </source>
</evidence>
<evidence type="ECO:0000256" key="4">
    <source>
        <dbReference type="ARBA" id="ARBA00022833"/>
    </source>
</evidence>
<evidence type="ECO:0000313" key="7">
    <source>
        <dbReference type="EMBL" id="GGI09681.1"/>
    </source>
</evidence>
<reference evidence="8" key="1">
    <citation type="journal article" date="2019" name="Int. J. Syst. Evol. Microbiol.">
        <title>The Global Catalogue of Microorganisms (GCM) 10K type strain sequencing project: providing services to taxonomists for standard genome sequencing and annotation.</title>
        <authorList>
            <consortium name="The Broad Institute Genomics Platform"/>
            <consortium name="The Broad Institute Genome Sequencing Center for Infectious Disease"/>
            <person name="Wu L."/>
            <person name="Ma J."/>
        </authorList>
    </citation>
    <scope>NUCLEOTIDE SEQUENCE [LARGE SCALE GENOMIC DNA]</scope>
    <source>
        <strain evidence="8">CCM 8653</strain>
    </source>
</reference>
<dbReference type="RefSeq" id="WP_188524278.1">
    <property type="nucleotide sequence ID" value="NZ_BMDG01000009.1"/>
</dbReference>
<evidence type="ECO:0000256" key="1">
    <source>
        <dbReference type="ARBA" id="ARBA00001947"/>
    </source>
</evidence>
<dbReference type="Gene3D" id="3.90.180.10">
    <property type="entry name" value="Medium-chain alcohol dehydrogenases, catalytic domain"/>
    <property type="match status" value="1"/>
</dbReference>
<comment type="caution">
    <text evidence="7">The sequence shown here is derived from an EMBL/GenBank/DDBJ whole genome shotgun (WGS) entry which is preliminary data.</text>
</comment>
<dbReference type="CDD" id="cd05285">
    <property type="entry name" value="sorbitol_DH"/>
    <property type="match status" value="1"/>
</dbReference>
<dbReference type="PANTHER" id="PTHR43161:SF9">
    <property type="entry name" value="SORBITOL DEHYDROGENASE"/>
    <property type="match status" value="1"/>
</dbReference>
<dbReference type="EMBL" id="BMDG01000009">
    <property type="protein sequence ID" value="GGI09681.1"/>
    <property type="molecule type" value="Genomic_DNA"/>
</dbReference>
<keyword evidence="5" id="KW-0560">Oxidoreductase</keyword>
<evidence type="ECO:0000259" key="6">
    <source>
        <dbReference type="SMART" id="SM00829"/>
    </source>
</evidence>
<keyword evidence="8" id="KW-1185">Reference proteome</keyword>
<dbReference type="InterPro" id="IPR045306">
    <property type="entry name" value="SDH-like"/>
</dbReference>
<accession>A0ABQ2BAV4</accession>
<evidence type="ECO:0000256" key="2">
    <source>
        <dbReference type="ARBA" id="ARBA00008072"/>
    </source>
</evidence>
<evidence type="ECO:0000256" key="3">
    <source>
        <dbReference type="ARBA" id="ARBA00022723"/>
    </source>
</evidence>
<dbReference type="Proteomes" id="UP000632535">
    <property type="component" value="Unassembled WGS sequence"/>
</dbReference>
<dbReference type="PANTHER" id="PTHR43161">
    <property type="entry name" value="SORBITOL DEHYDROGENASE"/>
    <property type="match status" value="1"/>
</dbReference>
<sequence length="337" mass="35514">MGNLAAVMTRPGAIEIRERPDPVPAPGQAVIAPRAVGVCGSDVSYFLDGRVGPFVVDGDFVLGHEVSADVVAVGEGVTNVQVGDRVAVEPSVPDRDCEQCRAGRYHLCPRLEFLATPPVDGALIQRLAIDARTLFVMPDSMSYEAGALLEPLSVGLWGCRRAALVPGDRVLVTGAGPVGLLAAEAARAEGALSVTMSDVSTERLALASRHGFETSTSEELSGQGQGYDVLLECSGAPGVLRQGLERLRQGGRAASIGIGKHDVDLPLHTLNWNEITLATVNRYKDTWPLAMALVASGRVSLDGLHTHSFPLARTADALQVGRTDPTAVKSIIYPQEV</sequence>
<keyword evidence="4" id="KW-0862">Zinc</keyword>
<keyword evidence="3" id="KW-0479">Metal-binding</keyword>
<organism evidence="7 8">
    <name type="scientific">Isoptericola cucumis</name>
    <dbReference type="NCBI Taxonomy" id="1776856"/>
    <lineage>
        <taxon>Bacteria</taxon>
        <taxon>Bacillati</taxon>
        <taxon>Actinomycetota</taxon>
        <taxon>Actinomycetes</taxon>
        <taxon>Micrococcales</taxon>
        <taxon>Promicromonosporaceae</taxon>
        <taxon>Isoptericola</taxon>
    </lineage>
</organism>
<dbReference type="SUPFAM" id="SSF50129">
    <property type="entry name" value="GroES-like"/>
    <property type="match status" value="1"/>
</dbReference>
<dbReference type="Pfam" id="PF00107">
    <property type="entry name" value="ADH_zinc_N"/>
    <property type="match status" value="1"/>
</dbReference>
<comment type="similarity">
    <text evidence="2">Belongs to the zinc-containing alcohol dehydrogenase family.</text>
</comment>
<dbReference type="InterPro" id="IPR020843">
    <property type="entry name" value="ER"/>
</dbReference>
<proteinExistence type="inferred from homology"/>
<dbReference type="InterPro" id="IPR036291">
    <property type="entry name" value="NAD(P)-bd_dom_sf"/>
</dbReference>
<dbReference type="SMART" id="SM00829">
    <property type="entry name" value="PKS_ER"/>
    <property type="match status" value="1"/>
</dbReference>
<comment type="cofactor">
    <cofactor evidence="1">
        <name>Zn(2+)</name>
        <dbReference type="ChEBI" id="CHEBI:29105"/>
    </cofactor>
</comment>
<dbReference type="InterPro" id="IPR013154">
    <property type="entry name" value="ADH-like_N"/>
</dbReference>
<dbReference type="InterPro" id="IPR013149">
    <property type="entry name" value="ADH-like_C"/>
</dbReference>
<dbReference type="SUPFAM" id="SSF51735">
    <property type="entry name" value="NAD(P)-binding Rossmann-fold domains"/>
    <property type="match status" value="1"/>
</dbReference>
<protein>
    <submittedName>
        <fullName evidence="7">Sorbitol dehydrogenase</fullName>
    </submittedName>
</protein>
<feature type="domain" description="Enoyl reductase (ER)" evidence="6">
    <location>
        <begin position="9"/>
        <end position="332"/>
    </location>
</feature>
<dbReference type="Pfam" id="PF08240">
    <property type="entry name" value="ADH_N"/>
    <property type="match status" value="1"/>
</dbReference>
<dbReference type="Gene3D" id="3.40.50.720">
    <property type="entry name" value="NAD(P)-binding Rossmann-like Domain"/>
    <property type="match status" value="1"/>
</dbReference>